<gene>
    <name evidence="1" type="ORF">EV182_003934</name>
</gene>
<keyword evidence="2" id="KW-1185">Reference proteome</keyword>
<protein>
    <submittedName>
        <fullName evidence="1">Uncharacterized protein</fullName>
    </submittedName>
</protein>
<dbReference type="Proteomes" id="UP001145114">
    <property type="component" value="Unassembled WGS sequence"/>
</dbReference>
<evidence type="ECO:0000313" key="2">
    <source>
        <dbReference type="Proteomes" id="UP001145114"/>
    </source>
</evidence>
<comment type="caution">
    <text evidence="1">The sequence shown here is derived from an EMBL/GenBank/DDBJ whole genome shotgun (WGS) entry which is preliminary data.</text>
</comment>
<accession>A0ACC1HPQ8</accession>
<proteinExistence type="predicted"/>
<evidence type="ECO:0000313" key="1">
    <source>
        <dbReference type="EMBL" id="KAJ1678494.1"/>
    </source>
</evidence>
<name>A0ACC1HPQ8_9FUNG</name>
<reference evidence="1" key="1">
    <citation type="submission" date="2022-06" db="EMBL/GenBank/DDBJ databases">
        <title>Phylogenomic reconstructions and comparative analyses of Kickxellomycotina fungi.</title>
        <authorList>
            <person name="Reynolds N.K."/>
            <person name="Stajich J.E."/>
            <person name="Barry K."/>
            <person name="Grigoriev I.V."/>
            <person name="Crous P."/>
            <person name="Smith M.E."/>
        </authorList>
    </citation>
    <scope>NUCLEOTIDE SEQUENCE</scope>
    <source>
        <strain evidence="1">RSA 2271</strain>
    </source>
</reference>
<organism evidence="1 2">
    <name type="scientific">Spiromyces aspiralis</name>
    <dbReference type="NCBI Taxonomy" id="68401"/>
    <lineage>
        <taxon>Eukaryota</taxon>
        <taxon>Fungi</taxon>
        <taxon>Fungi incertae sedis</taxon>
        <taxon>Zoopagomycota</taxon>
        <taxon>Kickxellomycotina</taxon>
        <taxon>Kickxellomycetes</taxon>
        <taxon>Kickxellales</taxon>
        <taxon>Kickxellaceae</taxon>
        <taxon>Spiromyces</taxon>
    </lineage>
</organism>
<sequence>MASSTTSSDNIQKVVTETVTAINDDKSFSSTSTSFSGPLELTKEDTKHLKRYYRKCDYRITLYLGIAYAFDYISREAISAARVANLIETLHLKPFEFNIALALFFVGHLLFQVFSNIILKKTKPSWWMSFLIVGTGAVSMSTAASQNHIGLYMCRLALGVIEAGIPAGALFIMFSYYPRNELGKRIGFFYGFASISNVISGPINAGITKIHSSTIQSWRIIFLLLGGLMCLWGLLGLLFLRDYPQTASFLSAQEKRVIEKVMRAQGNRAASIRFSKKQLIDALTDGKIWSCCVIGLCGHILFNAGALLGPVMLSSYGFSQEMSNGLNAIPNVFGFLLLAFSGTIVNRIGSTGFFLAGVESVSLVGFILALAVPYRAAQIIGLFIFTIFTSPGIALPAAWVSSNLAGTTKPVIASALISAVGSSGGGITALIYRDQDKPRYFLGNSFSVGCCVIAIVLALFQTWYLKKENRRRDINPKDISHFTEQEVIDLCDRHPDFRYRV</sequence>
<dbReference type="EMBL" id="JAMZIH010001110">
    <property type="protein sequence ID" value="KAJ1678494.1"/>
    <property type="molecule type" value="Genomic_DNA"/>
</dbReference>